<name>I3SZI6_LOTJA</name>
<dbReference type="GeneID" id="130733190"/>
<reference evidence="1" key="1">
    <citation type="submission" date="2012-05" db="EMBL/GenBank/DDBJ databases">
        <authorList>
            <person name="Krishnakumar V."/>
            <person name="Cheung F."/>
            <person name="Xiao Y."/>
            <person name="Chan A."/>
            <person name="Moskal W.A."/>
            <person name="Town C.D."/>
        </authorList>
    </citation>
    <scope>NUCLEOTIDE SEQUENCE</scope>
</reference>
<proteinExistence type="evidence at transcript level"/>
<dbReference type="KEGG" id="lja:130733190"/>
<dbReference type="RefSeq" id="XP_057441288.1">
    <property type="nucleotide sequence ID" value="XM_057585305.1"/>
</dbReference>
<dbReference type="AlphaFoldDB" id="I3SZI6"/>
<evidence type="ECO:0000313" key="1">
    <source>
        <dbReference type="EMBL" id="AFK45678.1"/>
    </source>
</evidence>
<accession>I3SZI6</accession>
<protein>
    <submittedName>
        <fullName evidence="1">Uncharacterized protein</fullName>
    </submittedName>
</protein>
<organism evidence="1">
    <name type="scientific">Lotus japonicus</name>
    <name type="common">Lotus corniculatus var. japonicus</name>
    <dbReference type="NCBI Taxonomy" id="34305"/>
    <lineage>
        <taxon>Eukaryota</taxon>
        <taxon>Viridiplantae</taxon>
        <taxon>Streptophyta</taxon>
        <taxon>Embryophyta</taxon>
        <taxon>Tracheophyta</taxon>
        <taxon>Spermatophyta</taxon>
        <taxon>Magnoliopsida</taxon>
        <taxon>eudicotyledons</taxon>
        <taxon>Gunneridae</taxon>
        <taxon>Pentapetalae</taxon>
        <taxon>rosids</taxon>
        <taxon>fabids</taxon>
        <taxon>Fabales</taxon>
        <taxon>Fabaceae</taxon>
        <taxon>Papilionoideae</taxon>
        <taxon>50 kb inversion clade</taxon>
        <taxon>NPAAA clade</taxon>
        <taxon>Hologalegina</taxon>
        <taxon>robinioid clade</taxon>
        <taxon>Loteae</taxon>
        <taxon>Lotus</taxon>
    </lineage>
</organism>
<sequence>MVLSSLCLKVSSVISQMACRYNEGLKFCSIIKIDVPSSNQRCCCCTKSRSIFLEMTGGT</sequence>
<dbReference type="EMBL" id="BT145884">
    <property type="protein sequence ID" value="AFK45678.1"/>
    <property type="molecule type" value="mRNA"/>
</dbReference>